<evidence type="ECO:0000256" key="2">
    <source>
        <dbReference type="SAM" id="MobiDB-lite"/>
    </source>
</evidence>
<name>A0ABP9I2N6_9ACTN</name>
<evidence type="ECO:0000313" key="4">
    <source>
        <dbReference type="Proteomes" id="UP001500466"/>
    </source>
</evidence>
<dbReference type="InterPro" id="IPR001128">
    <property type="entry name" value="Cyt_P450"/>
</dbReference>
<keyword evidence="4" id="KW-1185">Reference proteome</keyword>
<dbReference type="PANTHER" id="PTHR46696:SF1">
    <property type="entry name" value="CYTOCHROME P450 YJIB-RELATED"/>
    <property type="match status" value="1"/>
</dbReference>
<comment type="similarity">
    <text evidence="1">Belongs to the cytochrome P450 family.</text>
</comment>
<organism evidence="3 4">
    <name type="scientific">Yinghuangia aomiensis</name>
    <dbReference type="NCBI Taxonomy" id="676205"/>
    <lineage>
        <taxon>Bacteria</taxon>
        <taxon>Bacillati</taxon>
        <taxon>Actinomycetota</taxon>
        <taxon>Actinomycetes</taxon>
        <taxon>Kitasatosporales</taxon>
        <taxon>Streptomycetaceae</taxon>
        <taxon>Yinghuangia</taxon>
    </lineage>
</organism>
<evidence type="ECO:0000256" key="1">
    <source>
        <dbReference type="ARBA" id="ARBA00010617"/>
    </source>
</evidence>
<dbReference type="Pfam" id="PF00067">
    <property type="entry name" value="p450"/>
    <property type="match status" value="1"/>
</dbReference>
<dbReference type="InterPro" id="IPR002397">
    <property type="entry name" value="Cyt_P450_B"/>
</dbReference>
<dbReference type="Proteomes" id="UP001500466">
    <property type="component" value="Unassembled WGS sequence"/>
</dbReference>
<protein>
    <recommendedName>
        <fullName evidence="5">Cytochrome P450</fullName>
    </recommendedName>
</protein>
<comment type="caution">
    <text evidence="3">The sequence shown here is derived from an EMBL/GenBank/DDBJ whole genome shotgun (WGS) entry which is preliminary data.</text>
</comment>
<dbReference type="SUPFAM" id="SSF48264">
    <property type="entry name" value="Cytochrome P450"/>
    <property type="match status" value="1"/>
</dbReference>
<proteinExistence type="inferred from homology"/>
<evidence type="ECO:0000313" key="3">
    <source>
        <dbReference type="EMBL" id="GAA4985239.1"/>
    </source>
</evidence>
<gene>
    <name evidence="3" type="ORF">GCM10023205_64450</name>
</gene>
<dbReference type="EMBL" id="BAABHS010000029">
    <property type="protein sequence ID" value="GAA4985239.1"/>
    <property type="molecule type" value="Genomic_DNA"/>
</dbReference>
<dbReference type="InterPro" id="IPR036396">
    <property type="entry name" value="Cyt_P450_sf"/>
</dbReference>
<sequence length="395" mass="43295">MPQPAEQPDASPPDVLQLDPDHPEVARHRRECPVSRTASGIWFLADYAAVHEATAHMDLFVDGFRESGRPTPPEQRFIHEIREPEHSAMRRVIHAALAPSTLRWIPGHTHEAGTELLDKALAEDGPVDLVEAFADPVLIRVTARLFGVADDRMETWVRWAEGFARKKMVDRGKGLSDAATDVIGDIDAVIAGKRTDPGDDFISRMQRPVEGYALTDLQIRTQFVFFLVAATGTTTQLVANLVWQLCARPDVQSRVREDRTLVPALVEEVLRAESPDAVILRRTAEPVEVGGVTIPAGERVAFGLASANRDPAQFPDPGEFRLDRQHATRHMAFGFGPRICSGAPTARMIAAAAANVFLDKVADARLAPDYRFVNVTVPWAHSPETVDAVLTAAPA</sequence>
<dbReference type="RefSeq" id="WP_345679292.1">
    <property type="nucleotide sequence ID" value="NZ_BAABHS010000029.1"/>
</dbReference>
<feature type="region of interest" description="Disordered" evidence="2">
    <location>
        <begin position="1"/>
        <end position="31"/>
    </location>
</feature>
<evidence type="ECO:0008006" key="5">
    <source>
        <dbReference type="Google" id="ProtNLM"/>
    </source>
</evidence>
<dbReference type="Gene3D" id="1.10.630.10">
    <property type="entry name" value="Cytochrome P450"/>
    <property type="match status" value="1"/>
</dbReference>
<dbReference type="PRINTS" id="PR00359">
    <property type="entry name" value="BP450"/>
</dbReference>
<dbReference type="PANTHER" id="PTHR46696">
    <property type="entry name" value="P450, PUTATIVE (EUROFUNG)-RELATED"/>
    <property type="match status" value="1"/>
</dbReference>
<reference evidence="4" key="1">
    <citation type="journal article" date="2019" name="Int. J. Syst. Evol. Microbiol.">
        <title>The Global Catalogue of Microorganisms (GCM) 10K type strain sequencing project: providing services to taxonomists for standard genome sequencing and annotation.</title>
        <authorList>
            <consortium name="The Broad Institute Genomics Platform"/>
            <consortium name="The Broad Institute Genome Sequencing Center for Infectious Disease"/>
            <person name="Wu L."/>
            <person name="Ma J."/>
        </authorList>
    </citation>
    <scope>NUCLEOTIDE SEQUENCE [LARGE SCALE GENOMIC DNA]</scope>
    <source>
        <strain evidence="4">JCM 17986</strain>
    </source>
</reference>
<accession>A0ABP9I2N6</accession>